<dbReference type="GO" id="GO:0004040">
    <property type="term" value="F:amidase activity"/>
    <property type="evidence" value="ECO:0007669"/>
    <property type="project" value="InterPro"/>
</dbReference>
<dbReference type="RefSeq" id="WP_242855541.1">
    <property type="nucleotide sequence ID" value="NZ_CYXT01000027.1"/>
</dbReference>
<evidence type="ECO:0000256" key="3">
    <source>
        <dbReference type="SAM" id="SignalP"/>
    </source>
</evidence>
<dbReference type="EMBL" id="CYXT01000027">
    <property type="protein sequence ID" value="CUN14006.1"/>
    <property type="molecule type" value="Genomic_DNA"/>
</dbReference>
<dbReference type="Pfam" id="PF01832">
    <property type="entry name" value="Glucosaminidase"/>
    <property type="match status" value="1"/>
</dbReference>
<sequence>MRHKIMTAFVCAIMTISVIPVYADDTQTDQAVTTEVSTETAATVQETKRTQSKEQLKKKTTSKKHTKTKKTKLKKKEENKVIPMPTQVISKSSSDTIEGRIKDKQAKVKQLKKQKAKIEEEIRLEQQKAQSINEFYKKYTANSKAEIALYGQEITPSMKISKKDEQLREDLYELADLFGDENLRTIASKYVFGINHPDFETLLDKNKTIQLDQYLKNEQILPIKPMEEKVQTIKKQIKKFKGEIKKEEQTRYFNPNDVSALSHITVSDAKHILEGTALYNDAKAYVKAEEKYHVNAVFLMGIAAHESAWGTSRRAREDNNLTGYGVTSDHAKGINKSTKEAGLLATAETLHEKYLTSGGSYYVGTSAAAVNKHYCVGGEWAVAVVKNAYLLMNRL</sequence>
<feature type="signal peptide" evidence="3">
    <location>
        <begin position="1"/>
        <end position="23"/>
    </location>
</feature>
<feature type="domain" description="Mannosyl-glycoprotein endo-beta-N-acetylglucosamidase-like" evidence="4">
    <location>
        <begin position="283"/>
        <end position="340"/>
    </location>
</feature>
<dbReference type="Proteomes" id="UP000095598">
    <property type="component" value="Unassembled WGS sequence"/>
</dbReference>
<evidence type="ECO:0000259" key="4">
    <source>
        <dbReference type="Pfam" id="PF01832"/>
    </source>
</evidence>
<feature type="compositionally biased region" description="Basic residues" evidence="2">
    <location>
        <begin position="58"/>
        <end position="74"/>
    </location>
</feature>
<keyword evidence="1" id="KW-0175">Coiled coil</keyword>
<keyword evidence="3" id="KW-0732">Signal</keyword>
<feature type="chain" id="PRO_5008013056" evidence="3">
    <location>
        <begin position="24"/>
        <end position="395"/>
    </location>
</feature>
<gene>
    <name evidence="5" type="ORF">ERS852425_02882</name>
</gene>
<evidence type="ECO:0000313" key="5">
    <source>
        <dbReference type="EMBL" id="CUN14006.1"/>
    </source>
</evidence>
<reference evidence="5 6" key="1">
    <citation type="submission" date="2015-09" db="EMBL/GenBank/DDBJ databases">
        <authorList>
            <consortium name="Pathogen Informatics"/>
        </authorList>
    </citation>
    <scope>NUCLEOTIDE SEQUENCE [LARGE SCALE GENOMIC DNA]</scope>
    <source>
        <strain evidence="5 6">2789STDY5608868</strain>
    </source>
</reference>
<dbReference type="InterPro" id="IPR002901">
    <property type="entry name" value="MGlyc_endo_b_GlcNAc-like_dom"/>
</dbReference>
<proteinExistence type="predicted"/>
<feature type="coiled-coil region" evidence="1">
    <location>
        <begin position="94"/>
        <end position="128"/>
    </location>
</feature>
<name>A0A173UI17_ANAHA</name>
<dbReference type="Gene3D" id="1.10.530.10">
    <property type="match status" value="1"/>
</dbReference>
<protein>
    <submittedName>
        <fullName evidence="5">Beta-N-acetylglucosaminidase</fullName>
    </submittedName>
</protein>
<evidence type="ECO:0000256" key="2">
    <source>
        <dbReference type="SAM" id="MobiDB-lite"/>
    </source>
</evidence>
<evidence type="ECO:0000313" key="6">
    <source>
        <dbReference type="Proteomes" id="UP000095598"/>
    </source>
</evidence>
<feature type="compositionally biased region" description="Basic and acidic residues" evidence="2">
    <location>
        <begin position="46"/>
        <end position="57"/>
    </location>
</feature>
<feature type="region of interest" description="Disordered" evidence="2">
    <location>
        <begin position="43"/>
        <end position="75"/>
    </location>
</feature>
<organism evidence="5 6">
    <name type="scientific">Anaerostipes hadrus</name>
    <dbReference type="NCBI Taxonomy" id="649756"/>
    <lineage>
        <taxon>Bacteria</taxon>
        <taxon>Bacillati</taxon>
        <taxon>Bacillota</taxon>
        <taxon>Clostridia</taxon>
        <taxon>Lachnospirales</taxon>
        <taxon>Lachnospiraceae</taxon>
        <taxon>Anaerostipes</taxon>
    </lineage>
</organism>
<evidence type="ECO:0000256" key="1">
    <source>
        <dbReference type="SAM" id="Coils"/>
    </source>
</evidence>
<dbReference type="AlphaFoldDB" id="A0A173UI17"/>
<accession>A0A173UI17</accession>